<gene>
    <name evidence="2" type="ORF">LTR69_004151</name>
</gene>
<proteinExistence type="predicted"/>
<feature type="region of interest" description="Disordered" evidence="1">
    <location>
        <begin position="50"/>
        <end position="93"/>
    </location>
</feature>
<dbReference type="EMBL" id="JAVRRF010000007">
    <property type="protein sequence ID" value="KAK5063445.1"/>
    <property type="molecule type" value="Genomic_DNA"/>
</dbReference>
<name>A0ABR0JFQ6_9EURO</name>
<evidence type="ECO:0008006" key="4">
    <source>
        <dbReference type="Google" id="ProtNLM"/>
    </source>
</evidence>
<comment type="caution">
    <text evidence="2">The sequence shown here is derived from an EMBL/GenBank/DDBJ whole genome shotgun (WGS) entry which is preliminary data.</text>
</comment>
<reference evidence="2 3" key="1">
    <citation type="submission" date="2023-08" db="EMBL/GenBank/DDBJ databases">
        <title>Black Yeasts Isolated from many extreme environments.</title>
        <authorList>
            <person name="Coleine C."/>
            <person name="Stajich J.E."/>
            <person name="Selbmann L."/>
        </authorList>
    </citation>
    <scope>NUCLEOTIDE SEQUENCE [LARGE SCALE GENOMIC DNA]</scope>
    <source>
        <strain evidence="2 3">CCFEE 6328</strain>
    </source>
</reference>
<feature type="region of interest" description="Disordered" evidence="1">
    <location>
        <begin position="1"/>
        <end position="22"/>
    </location>
</feature>
<evidence type="ECO:0000313" key="3">
    <source>
        <dbReference type="Proteomes" id="UP001345691"/>
    </source>
</evidence>
<evidence type="ECO:0000313" key="2">
    <source>
        <dbReference type="EMBL" id="KAK5063445.1"/>
    </source>
</evidence>
<keyword evidence="3" id="KW-1185">Reference proteome</keyword>
<dbReference type="Proteomes" id="UP001345691">
    <property type="component" value="Unassembled WGS sequence"/>
</dbReference>
<sequence>MASSTPSCPKGQKDNKYARQTVHITVGRSKTSFHVHYSQLERTAFFEAHPMPAASNNGTPSREPSAGDDRERTLSPPPEIKSEDTSGEPEAETAAIFQDSPSRPLYHLEGFVYEPAAFEIVVNWMYNQPPGVPDAIIDCVRKYHQEYNVSFEYLTWLINRLGDGPDAHTIPMMRYLIDQIAFEISTQGFNEFSHDNPLFETFLIQSDRPIRKALFHALADIARALAGSIAPADRARLDPALGPNRWTVRHWKKPQREEGAAVDIIEVDE</sequence>
<evidence type="ECO:0000256" key="1">
    <source>
        <dbReference type="SAM" id="MobiDB-lite"/>
    </source>
</evidence>
<accession>A0ABR0JFQ6</accession>
<protein>
    <recommendedName>
        <fullName evidence="4">BTB domain-containing protein</fullName>
    </recommendedName>
</protein>
<organism evidence="2 3">
    <name type="scientific">Exophiala sideris</name>
    <dbReference type="NCBI Taxonomy" id="1016849"/>
    <lineage>
        <taxon>Eukaryota</taxon>
        <taxon>Fungi</taxon>
        <taxon>Dikarya</taxon>
        <taxon>Ascomycota</taxon>
        <taxon>Pezizomycotina</taxon>
        <taxon>Eurotiomycetes</taxon>
        <taxon>Chaetothyriomycetidae</taxon>
        <taxon>Chaetothyriales</taxon>
        <taxon>Herpotrichiellaceae</taxon>
        <taxon>Exophiala</taxon>
    </lineage>
</organism>